<evidence type="ECO:0000313" key="6">
    <source>
        <dbReference type="EMBL" id="CAH8246287.1"/>
    </source>
</evidence>
<keyword evidence="6" id="KW-0255">Endonuclease</keyword>
<evidence type="ECO:0000256" key="1">
    <source>
        <dbReference type="ARBA" id="ARBA00010923"/>
    </source>
</evidence>
<sequence length="102" mass="12103">MLRIRLNEIADKQFYYYLINFYKEIGAFLKDTSMQVNFKLNATTFRDVKFPVPLLQEQQKIAAILSSVDEQIESYEQEKEKYLQLKKGLMQQLLTGKMRVTV</sequence>
<comment type="similarity">
    <text evidence="1">Belongs to the type-I restriction system S methylase family.</text>
</comment>
<dbReference type="PANTHER" id="PTHR30408">
    <property type="entry name" value="TYPE-1 RESTRICTION ENZYME ECOKI SPECIFICITY PROTEIN"/>
    <property type="match status" value="1"/>
</dbReference>
<evidence type="ECO:0000259" key="5">
    <source>
        <dbReference type="Pfam" id="PF01420"/>
    </source>
</evidence>
<feature type="domain" description="Type I restriction modification DNA specificity" evidence="5">
    <location>
        <begin position="4"/>
        <end position="80"/>
    </location>
</feature>
<keyword evidence="6" id="KW-0378">Hydrolase</keyword>
<gene>
    <name evidence="6" type="ORF">WJ0W_003522</name>
</gene>
<evidence type="ECO:0000256" key="4">
    <source>
        <dbReference type="SAM" id="Coils"/>
    </source>
</evidence>
<dbReference type="InterPro" id="IPR000055">
    <property type="entry name" value="Restrct_endonuc_typeI_TRD"/>
</dbReference>
<protein>
    <submittedName>
        <fullName evidence="6">Restriction endonuclease subunit S</fullName>
    </submittedName>
</protein>
<dbReference type="Proteomes" id="UP001154322">
    <property type="component" value="Unassembled WGS sequence"/>
</dbReference>
<dbReference type="Pfam" id="PF01420">
    <property type="entry name" value="Methylase_S"/>
    <property type="match status" value="1"/>
</dbReference>
<dbReference type="EMBL" id="CALYLO010000004">
    <property type="protein sequence ID" value="CAH8246287.1"/>
    <property type="molecule type" value="Genomic_DNA"/>
</dbReference>
<dbReference type="InterPro" id="IPR052021">
    <property type="entry name" value="Type-I_RS_S_subunit"/>
</dbReference>
<reference evidence="6" key="1">
    <citation type="submission" date="2022-06" db="EMBL/GenBank/DDBJ databases">
        <authorList>
            <person name="Dietemann V."/>
            <person name="Ory F."/>
            <person name="Dainat B."/>
            <person name="Oberhansli S."/>
        </authorList>
    </citation>
    <scope>NUCLEOTIDE SEQUENCE</scope>
    <source>
        <strain evidence="6">Ena-SAMPLE-TAB-26-04-2022-14:26:32:270-5432</strain>
    </source>
</reference>
<name>A0ABM9G3W6_9BACL</name>
<feature type="coiled-coil region" evidence="4">
    <location>
        <begin position="65"/>
        <end position="92"/>
    </location>
</feature>
<keyword evidence="7" id="KW-1185">Reference proteome</keyword>
<proteinExistence type="inferred from homology"/>
<dbReference type="PANTHER" id="PTHR30408:SF12">
    <property type="entry name" value="TYPE I RESTRICTION ENZYME MJAVIII SPECIFICITY SUBUNIT"/>
    <property type="match status" value="1"/>
</dbReference>
<evidence type="ECO:0000256" key="2">
    <source>
        <dbReference type="ARBA" id="ARBA00022747"/>
    </source>
</evidence>
<keyword evidence="4" id="KW-0175">Coiled coil</keyword>
<keyword evidence="2" id="KW-0680">Restriction system</keyword>
<comment type="caution">
    <text evidence="6">The sequence shown here is derived from an EMBL/GenBank/DDBJ whole genome shotgun (WGS) entry which is preliminary data.</text>
</comment>
<dbReference type="RefSeq" id="WP_249725554.1">
    <property type="nucleotide sequence ID" value="NZ_AP031292.1"/>
</dbReference>
<dbReference type="GO" id="GO:0004519">
    <property type="term" value="F:endonuclease activity"/>
    <property type="evidence" value="ECO:0007669"/>
    <property type="project" value="UniProtKB-KW"/>
</dbReference>
<keyword evidence="3" id="KW-0238">DNA-binding</keyword>
<keyword evidence="6" id="KW-0540">Nuclease</keyword>
<dbReference type="Gene3D" id="3.90.220.20">
    <property type="entry name" value="DNA methylase specificity domains"/>
    <property type="match status" value="1"/>
</dbReference>
<dbReference type="InterPro" id="IPR044946">
    <property type="entry name" value="Restrct_endonuc_typeI_TRD_sf"/>
</dbReference>
<organism evidence="6 7">
    <name type="scientific">Paenibacillus melissococcoides</name>
    <dbReference type="NCBI Taxonomy" id="2912268"/>
    <lineage>
        <taxon>Bacteria</taxon>
        <taxon>Bacillati</taxon>
        <taxon>Bacillota</taxon>
        <taxon>Bacilli</taxon>
        <taxon>Bacillales</taxon>
        <taxon>Paenibacillaceae</taxon>
        <taxon>Paenibacillus</taxon>
    </lineage>
</organism>
<evidence type="ECO:0000256" key="3">
    <source>
        <dbReference type="ARBA" id="ARBA00023125"/>
    </source>
</evidence>
<dbReference type="SUPFAM" id="SSF116734">
    <property type="entry name" value="DNA methylase specificity domain"/>
    <property type="match status" value="1"/>
</dbReference>
<accession>A0ABM9G3W6</accession>
<evidence type="ECO:0000313" key="7">
    <source>
        <dbReference type="Proteomes" id="UP001154322"/>
    </source>
</evidence>